<proteinExistence type="predicted"/>
<gene>
    <name evidence="1" type="ORF">SAMN05216462_2213</name>
</gene>
<evidence type="ECO:0000313" key="1">
    <source>
        <dbReference type="EMBL" id="SEA69664.1"/>
    </source>
</evidence>
<name>A0A1H4DAB9_XYLRU</name>
<dbReference type="EMBL" id="FNRF01000004">
    <property type="protein sequence ID" value="SEA69664.1"/>
    <property type="molecule type" value="Genomic_DNA"/>
</dbReference>
<organism evidence="1 2">
    <name type="scientific">Xylanibacter ruminicola</name>
    <name type="common">Prevotella ruminicola</name>
    <dbReference type="NCBI Taxonomy" id="839"/>
    <lineage>
        <taxon>Bacteria</taxon>
        <taxon>Pseudomonadati</taxon>
        <taxon>Bacteroidota</taxon>
        <taxon>Bacteroidia</taxon>
        <taxon>Bacteroidales</taxon>
        <taxon>Prevotellaceae</taxon>
        <taxon>Xylanibacter</taxon>
    </lineage>
</organism>
<accession>A0A1H4DAB9</accession>
<dbReference type="AlphaFoldDB" id="A0A1H4DAB9"/>
<dbReference type="Proteomes" id="UP000182257">
    <property type="component" value="Unassembled WGS sequence"/>
</dbReference>
<dbReference type="RefSeq" id="WP_139209008.1">
    <property type="nucleotide sequence ID" value="NZ_FNRF01000004.1"/>
</dbReference>
<evidence type="ECO:0000313" key="2">
    <source>
        <dbReference type="Proteomes" id="UP000182257"/>
    </source>
</evidence>
<sequence>MWIPCQCCGQQYPQDWRWFVCDTCGYRICPSCLGRHSGTYGSGYKCSQCAFGHMKEKTR</sequence>
<reference evidence="1 2" key="1">
    <citation type="submission" date="2016-10" db="EMBL/GenBank/DDBJ databases">
        <authorList>
            <person name="de Groot N.N."/>
        </authorList>
    </citation>
    <scope>NUCLEOTIDE SEQUENCE [LARGE SCALE GENOMIC DNA]</scope>
    <source>
        <strain evidence="1 2">D31d</strain>
    </source>
</reference>
<protein>
    <submittedName>
        <fullName evidence="1">Uncharacterized protein</fullName>
    </submittedName>
</protein>